<evidence type="ECO:0000256" key="3">
    <source>
        <dbReference type="ARBA" id="ARBA00022722"/>
    </source>
</evidence>
<evidence type="ECO:0000256" key="7">
    <source>
        <dbReference type="ARBA" id="ARBA00022801"/>
    </source>
</evidence>
<evidence type="ECO:0000256" key="11">
    <source>
        <dbReference type="ARBA" id="ARBA00023204"/>
    </source>
</evidence>
<gene>
    <name evidence="12" type="ORF">UFOPK1874_00288</name>
</gene>
<keyword evidence="8" id="KW-0460">Magnesium</keyword>
<reference evidence="12" key="1">
    <citation type="submission" date="2020-05" db="EMBL/GenBank/DDBJ databases">
        <authorList>
            <person name="Chiriac C."/>
            <person name="Salcher M."/>
            <person name="Ghai R."/>
            <person name="Kavagutti S V."/>
        </authorList>
    </citation>
    <scope>NUCLEOTIDE SEQUENCE</scope>
</reference>
<dbReference type="InterPro" id="IPR036397">
    <property type="entry name" value="RNaseH_sf"/>
</dbReference>
<evidence type="ECO:0000256" key="2">
    <source>
        <dbReference type="ARBA" id="ARBA00022490"/>
    </source>
</evidence>
<proteinExistence type="inferred from homology"/>
<dbReference type="PROSITE" id="PS01321">
    <property type="entry name" value="RUVC"/>
    <property type="match status" value="1"/>
</dbReference>
<dbReference type="GO" id="GO:0003677">
    <property type="term" value="F:DNA binding"/>
    <property type="evidence" value="ECO:0007669"/>
    <property type="project" value="UniProtKB-KW"/>
</dbReference>
<keyword evidence="6" id="KW-0227">DNA damage</keyword>
<dbReference type="GO" id="GO:0046872">
    <property type="term" value="F:metal ion binding"/>
    <property type="evidence" value="ECO:0007669"/>
    <property type="project" value="UniProtKB-KW"/>
</dbReference>
<dbReference type="EMBL" id="CAEZUX010000015">
    <property type="protein sequence ID" value="CAB4608803.1"/>
    <property type="molecule type" value="Genomic_DNA"/>
</dbReference>
<dbReference type="InterPro" id="IPR002176">
    <property type="entry name" value="X-over_junc_endoDNase_RuvC"/>
</dbReference>
<keyword evidence="3" id="KW-0540">Nuclease</keyword>
<evidence type="ECO:0000256" key="1">
    <source>
        <dbReference type="ARBA" id="ARBA00009518"/>
    </source>
</evidence>
<name>A0A6J6H8F9_9ZZZZ</name>
<evidence type="ECO:0000256" key="10">
    <source>
        <dbReference type="ARBA" id="ARBA00023172"/>
    </source>
</evidence>
<evidence type="ECO:0000256" key="9">
    <source>
        <dbReference type="ARBA" id="ARBA00023125"/>
    </source>
</evidence>
<evidence type="ECO:0000256" key="4">
    <source>
        <dbReference type="ARBA" id="ARBA00022723"/>
    </source>
</evidence>
<dbReference type="GO" id="GO:0006281">
    <property type="term" value="P:DNA repair"/>
    <property type="evidence" value="ECO:0007669"/>
    <property type="project" value="UniProtKB-KW"/>
</dbReference>
<keyword evidence="4" id="KW-0479">Metal-binding</keyword>
<dbReference type="PANTHER" id="PTHR30194:SF3">
    <property type="entry name" value="CROSSOVER JUNCTION ENDODEOXYRIBONUCLEASE RUVC"/>
    <property type="match status" value="1"/>
</dbReference>
<dbReference type="PANTHER" id="PTHR30194">
    <property type="entry name" value="CROSSOVER JUNCTION ENDODEOXYRIBONUCLEASE RUVC"/>
    <property type="match status" value="1"/>
</dbReference>
<dbReference type="Gene3D" id="3.30.420.10">
    <property type="entry name" value="Ribonuclease H-like superfamily/Ribonuclease H"/>
    <property type="match status" value="1"/>
</dbReference>
<keyword evidence="2" id="KW-0963">Cytoplasm</keyword>
<keyword evidence="11" id="KW-0234">DNA repair</keyword>
<dbReference type="InterPro" id="IPR012337">
    <property type="entry name" value="RNaseH-like_sf"/>
</dbReference>
<protein>
    <submittedName>
        <fullName evidence="12">Unannotated protein</fullName>
    </submittedName>
</protein>
<organism evidence="12">
    <name type="scientific">freshwater metagenome</name>
    <dbReference type="NCBI Taxonomy" id="449393"/>
    <lineage>
        <taxon>unclassified sequences</taxon>
        <taxon>metagenomes</taxon>
        <taxon>ecological metagenomes</taxon>
    </lineage>
</organism>
<evidence type="ECO:0000256" key="5">
    <source>
        <dbReference type="ARBA" id="ARBA00022759"/>
    </source>
</evidence>
<dbReference type="SUPFAM" id="SSF53098">
    <property type="entry name" value="Ribonuclease H-like"/>
    <property type="match status" value="1"/>
</dbReference>
<evidence type="ECO:0000256" key="6">
    <source>
        <dbReference type="ARBA" id="ARBA00022763"/>
    </source>
</evidence>
<dbReference type="AlphaFoldDB" id="A0A6J6H8F9"/>
<dbReference type="GO" id="GO:0006310">
    <property type="term" value="P:DNA recombination"/>
    <property type="evidence" value="ECO:0007669"/>
    <property type="project" value="UniProtKB-KW"/>
</dbReference>
<evidence type="ECO:0000256" key="8">
    <source>
        <dbReference type="ARBA" id="ARBA00022842"/>
    </source>
</evidence>
<keyword evidence="9" id="KW-0238">DNA-binding</keyword>
<keyword evidence="5" id="KW-0255">Endonuclease</keyword>
<keyword evidence="7" id="KW-0378">Hydrolase</keyword>
<evidence type="ECO:0000313" key="12">
    <source>
        <dbReference type="EMBL" id="CAB4608803.1"/>
    </source>
</evidence>
<comment type="similarity">
    <text evidence="1">Belongs to the RuvC family.</text>
</comment>
<dbReference type="Pfam" id="PF02075">
    <property type="entry name" value="RuvC"/>
    <property type="match status" value="1"/>
</dbReference>
<dbReference type="GO" id="GO:0008821">
    <property type="term" value="F:crossover junction DNA endonuclease activity"/>
    <property type="evidence" value="ECO:0007669"/>
    <property type="project" value="InterPro"/>
</dbReference>
<dbReference type="InterPro" id="IPR020563">
    <property type="entry name" value="X-over_junc_endoDNase_Mg_BS"/>
</dbReference>
<keyword evidence="10" id="KW-0233">DNA recombination</keyword>
<accession>A0A6J6H8F9</accession>
<sequence length="92" mass="9326">MGVGQASGIVLALAARAGCEVAQYTPSQVKNTVAGWGGATKAQIGLMVQQRLHLESVPQPADAADAAAIALCHCSIAPFIASRNAAIARSVR</sequence>